<sequence length="142" mass="16139">MSYQSSESLHRDPEATQFHSELHTLINAFGDAVISVDRDGRFVLWNPGAERLFGYTSTEALGESLDLIIPPQSRKAHWEGFYKATRLNQTRLGSDLIHVPMLRKDQTQFPGALTVGVVRDENKRIVNIGAIIREDTIRQYDQ</sequence>
<dbReference type="CDD" id="cd00130">
    <property type="entry name" value="PAS"/>
    <property type="match status" value="1"/>
</dbReference>
<protein>
    <submittedName>
        <fullName evidence="2">PAS domain S-box protein</fullName>
    </submittedName>
</protein>
<dbReference type="PROSITE" id="PS50112">
    <property type="entry name" value="PAS"/>
    <property type="match status" value="1"/>
</dbReference>
<dbReference type="Pfam" id="PF00989">
    <property type="entry name" value="PAS"/>
    <property type="match status" value="1"/>
</dbReference>
<dbReference type="InterPro" id="IPR000014">
    <property type="entry name" value="PAS"/>
</dbReference>
<proteinExistence type="predicted"/>
<dbReference type="Gene3D" id="3.30.450.20">
    <property type="entry name" value="PAS domain"/>
    <property type="match status" value="1"/>
</dbReference>
<reference evidence="2 3" key="1">
    <citation type="submission" date="2019-09" db="EMBL/GenBank/DDBJ databases">
        <title>Gimesia benthica sp. nov., a novel bacterium isolated from deep-sea water of the Northwest Indian Ocean.</title>
        <authorList>
            <person name="Dai X."/>
        </authorList>
    </citation>
    <scope>NUCLEOTIDE SEQUENCE [LARGE SCALE GENOMIC DNA]</scope>
    <source>
        <strain evidence="2 3">E7</strain>
    </source>
</reference>
<feature type="domain" description="PAS" evidence="1">
    <location>
        <begin position="18"/>
        <end position="70"/>
    </location>
</feature>
<organism evidence="2 3">
    <name type="scientific">Gimesia benthica</name>
    <dbReference type="NCBI Taxonomy" id="2608982"/>
    <lineage>
        <taxon>Bacteria</taxon>
        <taxon>Pseudomonadati</taxon>
        <taxon>Planctomycetota</taxon>
        <taxon>Planctomycetia</taxon>
        <taxon>Planctomycetales</taxon>
        <taxon>Planctomycetaceae</taxon>
        <taxon>Gimesia</taxon>
    </lineage>
</organism>
<gene>
    <name evidence="2" type="ORF">F1728_25280</name>
</gene>
<name>A0A6I6AKZ0_9PLAN</name>
<dbReference type="InterPro" id="IPR035965">
    <property type="entry name" value="PAS-like_dom_sf"/>
</dbReference>
<dbReference type="GO" id="GO:0006355">
    <property type="term" value="P:regulation of DNA-templated transcription"/>
    <property type="evidence" value="ECO:0007669"/>
    <property type="project" value="InterPro"/>
</dbReference>
<evidence type="ECO:0000259" key="1">
    <source>
        <dbReference type="PROSITE" id="PS50112"/>
    </source>
</evidence>
<dbReference type="EMBL" id="CP043930">
    <property type="protein sequence ID" value="QGQ25781.1"/>
    <property type="molecule type" value="Genomic_DNA"/>
</dbReference>
<accession>A0A6I6AKZ0</accession>
<dbReference type="SUPFAM" id="SSF55785">
    <property type="entry name" value="PYP-like sensor domain (PAS domain)"/>
    <property type="match status" value="1"/>
</dbReference>
<dbReference type="InterPro" id="IPR013767">
    <property type="entry name" value="PAS_fold"/>
</dbReference>
<keyword evidence="3" id="KW-1185">Reference proteome</keyword>
<dbReference type="RefSeq" id="WP_155366378.1">
    <property type="nucleotide sequence ID" value="NZ_CP043930.1"/>
</dbReference>
<dbReference type="AlphaFoldDB" id="A0A6I6AKZ0"/>
<dbReference type="SMART" id="SM00091">
    <property type="entry name" value="PAS"/>
    <property type="match status" value="1"/>
</dbReference>
<evidence type="ECO:0000313" key="3">
    <source>
        <dbReference type="Proteomes" id="UP000427281"/>
    </source>
</evidence>
<dbReference type="NCBIfam" id="TIGR00229">
    <property type="entry name" value="sensory_box"/>
    <property type="match status" value="1"/>
</dbReference>
<dbReference type="Proteomes" id="UP000427281">
    <property type="component" value="Chromosome"/>
</dbReference>
<evidence type="ECO:0000313" key="2">
    <source>
        <dbReference type="EMBL" id="QGQ25781.1"/>
    </source>
</evidence>
<dbReference type="KEGG" id="gim:F1728_25280"/>